<dbReference type="AlphaFoldDB" id="A0A382JRS9"/>
<dbReference type="Gene3D" id="3.40.720.10">
    <property type="entry name" value="Alkaline Phosphatase, subunit A"/>
    <property type="match status" value="1"/>
</dbReference>
<name>A0A382JRS9_9ZZZZ</name>
<proteinExistence type="predicted"/>
<evidence type="ECO:0008006" key="3">
    <source>
        <dbReference type="Google" id="ProtNLM"/>
    </source>
</evidence>
<dbReference type="PRINTS" id="PR00113">
    <property type="entry name" value="ALKPHPHTASE"/>
</dbReference>
<accession>A0A382JRS9</accession>
<protein>
    <recommendedName>
        <fullName evidence="3">Alkaline phosphatase</fullName>
    </recommendedName>
</protein>
<reference evidence="2" key="1">
    <citation type="submission" date="2018-05" db="EMBL/GenBank/DDBJ databases">
        <authorList>
            <person name="Lanie J.A."/>
            <person name="Ng W.-L."/>
            <person name="Kazmierczak K.M."/>
            <person name="Andrzejewski T.M."/>
            <person name="Davidsen T.M."/>
            <person name="Wayne K.J."/>
            <person name="Tettelin H."/>
            <person name="Glass J.I."/>
            <person name="Rusch D."/>
            <person name="Podicherti R."/>
            <person name="Tsui H.-C.T."/>
            <person name="Winkler M.E."/>
        </authorList>
    </citation>
    <scope>NUCLEOTIDE SEQUENCE</scope>
</reference>
<dbReference type="PANTHER" id="PTHR11596">
    <property type="entry name" value="ALKALINE PHOSPHATASE"/>
    <property type="match status" value="1"/>
</dbReference>
<dbReference type="GO" id="GO:0004035">
    <property type="term" value="F:alkaline phosphatase activity"/>
    <property type="evidence" value="ECO:0007669"/>
    <property type="project" value="TreeGrafter"/>
</dbReference>
<dbReference type="EMBL" id="UINC01076029">
    <property type="protein sequence ID" value="SVC14800.1"/>
    <property type="molecule type" value="Genomic_DNA"/>
</dbReference>
<dbReference type="SUPFAM" id="SSF53649">
    <property type="entry name" value="Alkaline phosphatase-like"/>
    <property type="match status" value="1"/>
</dbReference>
<gene>
    <name evidence="2" type="ORF">METZ01_LOCUS267654</name>
</gene>
<sequence>MIHMLSIRKLLVVSLLASACSQGGTTPKPNKIIMLFADGAGTEQWTLAHFADENLAVRQMPVTGLVDTRGSNHQVSGSAPTATAFATGTRSVMGAIGVGPDSIPRESVLEKAHLQGWGTGLITTTTITDATPAAFAAHVPSRTQRMDILQQMVNLPVNVLLGGGSRMIEVLEEQGLKELQTLIADRYRYVDSSTELSILSQDSTTSHILGLFSPGEMPMSLRGRSPSLAEMTTAGIDILDRNPNGFFLLVENEGSDTYS</sequence>
<feature type="non-terminal residue" evidence="2">
    <location>
        <position position="259"/>
    </location>
</feature>
<dbReference type="InterPro" id="IPR017850">
    <property type="entry name" value="Alkaline_phosphatase_core_sf"/>
</dbReference>
<evidence type="ECO:0000313" key="2">
    <source>
        <dbReference type="EMBL" id="SVC14800.1"/>
    </source>
</evidence>
<dbReference type="CDD" id="cd16012">
    <property type="entry name" value="ALP"/>
    <property type="match status" value="1"/>
</dbReference>
<dbReference type="PANTHER" id="PTHR11596:SF5">
    <property type="entry name" value="ALKALINE PHOSPHATASE"/>
    <property type="match status" value="1"/>
</dbReference>
<organism evidence="2">
    <name type="scientific">marine metagenome</name>
    <dbReference type="NCBI Taxonomy" id="408172"/>
    <lineage>
        <taxon>unclassified sequences</taxon>
        <taxon>metagenomes</taxon>
        <taxon>ecological metagenomes</taxon>
    </lineage>
</organism>
<evidence type="ECO:0000256" key="1">
    <source>
        <dbReference type="ARBA" id="ARBA00022553"/>
    </source>
</evidence>
<dbReference type="SMART" id="SM00098">
    <property type="entry name" value="alkPPc"/>
    <property type="match status" value="1"/>
</dbReference>
<dbReference type="Pfam" id="PF00245">
    <property type="entry name" value="Alk_phosphatase"/>
    <property type="match status" value="1"/>
</dbReference>
<keyword evidence="1" id="KW-0597">Phosphoprotein</keyword>
<dbReference type="InterPro" id="IPR001952">
    <property type="entry name" value="Alkaline_phosphatase"/>
</dbReference>